<name>A0A1V8SC20_9PEZI</name>
<dbReference type="EMBL" id="NAJO01000064">
    <property type="protein sequence ID" value="OQN96577.1"/>
    <property type="molecule type" value="Genomic_DNA"/>
</dbReference>
<accession>A0A1V8SC20</accession>
<comment type="caution">
    <text evidence="1">The sequence shown here is derived from an EMBL/GenBank/DDBJ whole genome shotgun (WGS) entry which is preliminary data.</text>
</comment>
<sequence>MAAPTDPSQAQGAQITLDSFTIPPFPPSAKNLKALTLTSVIPSATYVSLLTQPYEVPVSLPYALESLTLELFAQGYPAGFLTALANRLPNLKSVVVYQQEFSGRTEEQRKDAVEFFRRLPNLRSLSFLDGFVQRGFFGEVAQWVKWNTSDVPGEARRGLMFLEVNYTGTDRGLLEKIQGEKLVKLIGPGLISLSFNMAIATEDDHGTRIEAFGTEVGEGLVRVLTEEESYPRGLRALNSTLFRLTLTQLRKVLEKHKNVMVVNVTVEVDDLKTFGKEVLKILGGCASLEQAEIVIAPAAAFMEIPPKDIFDELRPSVADLHALSSKCSKLSSLKANVMRDPEFAEFELLQNTGV</sequence>
<dbReference type="AlphaFoldDB" id="A0A1V8SC20"/>
<dbReference type="Proteomes" id="UP000192596">
    <property type="component" value="Unassembled WGS sequence"/>
</dbReference>
<organism evidence="1 2">
    <name type="scientific">Cryoendolithus antarcticus</name>
    <dbReference type="NCBI Taxonomy" id="1507870"/>
    <lineage>
        <taxon>Eukaryota</taxon>
        <taxon>Fungi</taxon>
        <taxon>Dikarya</taxon>
        <taxon>Ascomycota</taxon>
        <taxon>Pezizomycotina</taxon>
        <taxon>Dothideomycetes</taxon>
        <taxon>Dothideomycetidae</taxon>
        <taxon>Cladosporiales</taxon>
        <taxon>Cladosporiaceae</taxon>
        <taxon>Cryoendolithus</taxon>
    </lineage>
</organism>
<protein>
    <submittedName>
        <fullName evidence="1">Uncharacterized protein</fullName>
    </submittedName>
</protein>
<gene>
    <name evidence="1" type="ORF">B0A48_17007</name>
</gene>
<evidence type="ECO:0000313" key="2">
    <source>
        <dbReference type="Proteomes" id="UP000192596"/>
    </source>
</evidence>
<reference evidence="2" key="1">
    <citation type="submission" date="2017-03" db="EMBL/GenBank/DDBJ databases">
        <title>Genomes of endolithic fungi from Antarctica.</title>
        <authorList>
            <person name="Coleine C."/>
            <person name="Masonjones S."/>
            <person name="Stajich J.E."/>
        </authorList>
    </citation>
    <scope>NUCLEOTIDE SEQUENCE [LARGE SCALE GENOMIC DNA]</scope>
    <source>
        <strain evidence="2">CCFEE 5527</strain>
    </source>
</reference>
<dbReference type="InParanoid" id="A0A1V8SC20"/>
<dbReference type="STRING" id="1507870.A0A1V8SC20"/>
<dbReference type="OrthoDB" id="5356476at2759"/>
<evidence type="ECO:0000313" key="1">
    <source>
        <dbReference type="EMBL" id="OQN96577.1"/>
    </source>
</evidence>
<proteinExistence type="predicted"/>
<keyword evidence="2" id="KW-1185">Reference proteome</keyword>